<keyword evidence="5" id="KW-1185">Reference proteome</keyword>
<dbReference type="AlphaFoldDB" id="A0A1H0TIL7"/>
<dbReference type="GO" id="GO:0008745">
    <property type="term" value="F:N-acetylmuramoyl-L-alanine amidase activity"/>
    <property type="evidence" value="ECO:0007669"/>
    <property type="project" value="InterPro"/>
</dbReference>
<evidence type="ECO:0000256" key="2">
    <source>
        <dbReference type="SAM" id="MobiDB-lite"/>
    </source>
</evidence>
<dbReference type="Gene3D" id="1.10.101.10">
    <property type="entry name" value="PGBD-like superfamily/PGBD"/>
    <property type="match status" value="2"/>
</dbReference>
<organism evidence="4 5">
    <name type="scientific">Pedococcus dokdonensis</name>
    <dbReference type="NCBI Taxonomy" id="443156"/>
    <lineage>
        <taxon>Bacteria</taxon>
        <taxon>Bacillati</taxon>
        <taxon>Actinomycetota</taxon>
        <taxon>Actinomycetes</taxon>
        <taxon>Micrococcales</taxon>
        <taxon>Intrasporangiaceae</taxon>
        <taxon>Pedococcus</taxon>
    </lineage>
</organism>
<dbReference type="Gene3D" id="3.40.630.40">
    <property type="entry name" value="Zn-dependent exopeptidases"/>
    <property type="match status" value="1"/>
</dbReference>
<feature type="domain" description="MurNAc-LAA" evidence="3">
    <location>
        <begin position="257"/>
        <end position="373"/>
    </location>
</feature>
<accession>A0A1H0TIL7</accession>
<dbReference type="InterPro" id="IPR036366">
    <property type="entry name" value="PGBDSf"/>
</dbReference>
<dbReference type="Pfam" id="PF01520">
    <property type="entry name" value="Amidase_3"/>
    <property type="match status" value="1"/>
</dbReference>
<dbReference type="Proteomes" id="UP000199077">
    <property type="component" value="Chromosome I"/>
</dbReference>
<gene>
    <name evidence="4" type="ORF">SAMN04489867_2828</name>
</gene>
<evidence type="ECO:0000259" key="3">
    <source>
        <dbReference type="SMART" id="SM00646"/>
    </source>
</evidence>
<dbReference type="SMART" id="SM00646">
    <property type="entry name" value="Ami_3"/>
    <property type="match status" value="1"/>
</dbReference>
<dbReference type="PANTHER" id="PTHR30404:SF0">
    <property type="entry name" value="N-ACETYLMURAMOYL-L-ALANINE AMIDASE AMIC"/>
    <property type="match status" value="1"/>
</dbReference>
<dbReference type="PANTHER" id="PTHR30404">
    <property type="entry name" value="N-ACETYLMURAMOYL-L-ALANINE AMIDASE"/>
    <property type="match status" value="1"/>
</dbReference>
<dbReference type="SUPFAM" id="SSF53187">
    <property type="entry name" value="Zn-dependent exopeptidases"/>
    <property type="match status" value="1"/>
</dbReference>
<name>A0A1H0TIL7_9MICO</name>
<protein>
    <submittedName>
        <fullName evidence="4">N-acetylmuramoyl-L-alanine amidase</fullName>
    </submittedName>
</protein>
<dbReference type="InterPro" id="IPR036365">
    <property type="entry name" value="PGBD-like_sf"/>
</dbReference>
<dbReference type="Pfam" id="PF01471">
    <property type="entry name" value="PG_binding_1"/>
    <property type="match status" value="2"/>
</dbReference>
<reference evidence="5" key="1">
    <citation type="submission" date="2016-10" db="EMBL/GenBank/DDBJ databases">
        <authorList>
            <person name="Varghese N."/>
            <person name="Submissions S."/>
        </authorList>
    </citation>
    <scope>NUCLEOTIDE SEQUENCE [LARGE SCALE GENOMIC DNA]</scope>
    <source>
        <strain evidence="5">DSM 22329</strain>
    </source>
</reference>
<dbReference type="EMBL" id="LT629711">
    <property type="protein sequence ID" value="SDP53691.1"/>
    <property type="molecule type" value="Genomic_DNA"/>
</dbReference>
<dbReference type="CDD" id="cd02696">
    <property type="entry name" value="MurNAc-LAA"/>
    <property type="match status" value="1"/>
</dbReference>
<evidence type="ECO:0000313" key="5">
    <source>
        <dbReference type="Proteomes" id="UP000199077"/>
    </source>
</evidence>
<evidence type="ECO:0000313" key="4">
    <source>
        <dbReference type="EMBL" id="SDP53691.1"/>
    </source>
</evidence>
<dbReference type="InterPro" id="IPR002477">
    <property type="entry name" value="Peptidoglycan-bd-like"/>
</dbReference>
<dbReference type="GO" id="GO:0030288">
    <property type="term" value="C:outer membrane-bounded periplasmic space"/>
    <property type="evidence" value="ECO:0007669"/>
    <property type="project" value="TreeGrafter"/>
</dbReference>
<dbReference type="STRING" id="443156.SAMN04489867_2828"/>
<feature type="region of interest" description="Disordered" evidence="2">
    <location>
        <begin position="30"/>
        <end position="56"/>
    </location>
</feature>
<dbReference type="SUPFAM" id="SSF47090">
    <property type="entry name" value="PGBD-like"/>
    <property type="match status" value="2"/>
</dbReference>
<dbReference type="GO" id="GO:0009253">
    <property type="term" value="P:peptidoglycan catabolic process"/>
    <property type="evidence" value="ECO:0007669"/>
    <property type="project" value="InterPro"/>
</dbReference>
<keyword evidence="1" id="KW-0378">Hydrolase</keyword>
<dbReference type="RefSeq" id="WP_197674708.1">
    <property type="nucleotide sequence ID" value="NZ_LT629711.1"/>
</dbReference>
<dbReference type="InterPro" id="IPR002508">
    <property type="entry name" value="MurNAc-LAA_cat"/>
</dbReference>
<evidence type="ECO:0000256" key="1">
    <source>
        <dbReference type="ARBA" id="ARBA00022801"/>
    </source>
</evidence>
<feature type="compositionally biased region" description="Low complexity" evidence="2">
    <location>
        <begin position="39"/>
        <end position="56"/>
    </location>
</feature>
<proteinExistence type="predicted"/>
<dbReference type="InterPro" id="IPR050695">
    <property type="entry name" value="N-acetylmuramoyl_amidase_3"/>
</dbReference>
<sequence>MSDSKYGLLGLGSHGPEVADVRARLAALPPDQLPDRPDLLGGPAADDAAGAGPDPAVFDETLERAVRAFQQHKGLIVDGVVGVETFTAIDGARWALGDRILLHTPGHLQRGEDVVTLQERLNTLGFAAGRVDGRFGPLTEQAVRSFQRAYGLSGDGSVGPDTLRAFDDLRRSVSGGSANTLREREQVRRSGHSLSGRTVVLDPGHGGSNTGAVAHGLVESEVVMDIARRIEGRLTAIGVAVVYTRTEHTNPTEEERAALANDAGADLVLSLHCDSHGASEAGGVATFFFGRDRKTSWSAVGEHLADLVLREVVARTGLENCRSHGRSWALLQQTRMPAVRIEAGYLSHAGDAARLADPVFRDTLAEAVLVSLQRLYLGDDDTATTGVLRLGDLRAYLASHR</sequence>